<dbReference type="EMBL" id="ADAS02000034">
    <property type="protein sequence ID" value="OAV94968.1"/>
    <property type="molecule type" value="Genomic_DNA"/>
</dbReference>
<evidence type="ECO:0000256" key="1">
    <source>
        <dbReference type="SAM" id="MobiDB-lite"/>
    </source>
</evidence>
<feature type="region of interest" description="Disordered" evidence="1">
    <location>
        <begin position="97"/>
        <end position="131"/>
    </location>
</feature>
<reference evidence="2" key="1">
    <citation type="submission" date="2009-11" db="EMBL/GenBank/DDBJ databases">
        <authorList>
            <consortium name="The Broad Institute Genome Sequencing Platform"/>
            <person name="Ward D."/>
            <person name="Feldgarden M."/>
            <person name="Earl A."/>
            <person name="Young S.K."/>
            <person name="Zeng Q."/>
            <person name="Koehrsen M."/>
            <person name="Alvarado L."/>
            <person name="Berlin A."/>
            <person name="Bochicchio J."/>
            <person name="Borenstein D."/>
            <person name="Chapman S.B."/>
            <person name="Chen Z."/>
            <person name="Engels R."/>
            <person name="Freedman E."/>
            <person name="Gellesch M."/>
            <person name="Goldberg J."/>
            <person name="Griggs A."/>
            <person name="Gujja S."/>
            <person name="Heilman E."/>
            <person name="Heiman D."/>
            <person name="Hepburn T."/>
            <person name="Howarth C."/>
            <person name="Jen D."/>
            <person name="Larson L."/>
            <person name="Lewis B."/>
            <person name="Mehta T."/>
            <person name="Park D."/>
            <person name="Pearson M."/>
            <person name="Roberts A."/>
            <person name="Saif S."/>
            <person name="Shea T."/>
            <person name="Shenoy N."/>
            <person name="Sisk P."/>
            <person name="Stolte C."/>
            <person name="Sykes S."/>
            <person name="Thomson T."/>
            <person name="Walk T."/>
            <person name="White J."/>
            <person name="Yandava C."/>
            <person name="Izard J."/>
            <person name="Baranova O.V."/>
            <person name="Blanton J.M."/>
            <person name="Tanner A.C."/>
            <person name="Dewhirst F.E."/>
            <person name="Haas B."/>
            <person name="Nusbaum C."/>
            <person name="Birren B."/>
        </authorList>
    </citation>
    <scope>NUCLEOTIDE SEQUENCE [LARGE SCALE GENOMIC DNA]</scope>
    <source>
        <strain evidence="2">1-1 BBBD Race 1</strain>
    </source>
</reference>
<evidence type="ECO:0000313" key="2">
    <source>
        <dbReference type="EMBL" id="OAV94968.1"/>
    </source>
</evidence>
<evidence type="ECO:0000313" key="4">
    <source>
        <dbReference type="Proteomes" id="UP000005240"/>
    </source>
</evidence>
<accession>A0A180GRB8</accession>
<reference evidence="3" key="4">
    <citation type="submission" date="2025-05" db="UniProtKB">
        <authorList>
            <consortium name="EnsemblFungi"/>
        </authorList>
    </citation>
    <scope>IDENTIFICATION</scope>
    <source>
        <strain evidence="3">isolate 1-1 / race 1 (BBBD)</strain>
    </source>
</reference>
<proteinExistence type="predicted"/>
<gene>
    <name evidence="2" type="ORF">PTTG_26830</name>
</gene>
<reference evidence="3 4" key="3">
    <citation type="journal article" date="2017" name="G3 (Bethesda)">
        <title>Comparative analysis highlights variable genome content of wheat rusts and divergence of the mating loci.</title>
        <authorList>
            <person name="Cuomo C.A."/>
            <person name="Bakkeren G."/>
            <person name="Khalil H.B."/>
            <person name="Panwar V."/>
            <person name="Joly D."/>
            <person name="Linning R."/>
            <person name="Sakthikumar S."/>
            <person name="Song X."/>
            <person name="Adiconis X."/>
            <person name="Fan L."/>
            <person name="Goldberg J.M."/>
            <person name="Levin J.Z."/>
            <person name="Young S."/>
            <person name="Zeng Q."/>
            <person name="Anikster Y."/>
            <person name="Bruce M."/>
            <person name="Wang M."/>
            <person name="Yin C."/>
            <person name="McCallum B."/>
            <person name="Szabo L.J."/>
            <person name="Hulbert S."/>
            <person name="Chen X."/>
            <person name="Fellers J.P."/>
        </authorList>
    </citation>
    <scope>NUCLEOTIDE SEQUENCE</scope>
    <source>
        <strain evidence="3">isolate 1-1 / race 1 (BBBD)</strain>
        <strain evidence="4">Isolate 1-1 / race 1 (BBBD)</strain>
    </source>
</reference>
<feature type="compositionally biased region" description="Polar residues" evidence="1">
    <location>
        <begin position="169"/>
        <end position="180"/>
    </location>
</feature>
<sequence>MSSHLYALRSWEAKQLCNSRLNWLLMGHQWKAIILDGSYCGLVVISMKQSICKPMFFCLLSGNSRASGFTPTHSQVDNGPRTRNFIQLIGKNDPSYQSEGGADFGEHGHHPAFQRTNYHDPQPNLDAKPSSTPVFKDLAKWELSESAKDKQSVDSPASIDIEEVASSLSSRFRTGTSEGNASHHPMQKKQKSGYAPQFSGANFVSVWVSPKVVQSKNPNI</sequence>
<dbReference type="Proteomes" id="UP000005240">
    <property type="component" value="Unassembled WGS sequence"/>
</dbReference>
<dbReference type="EnsemblFungi" id="PTTG_26830-t43_1">
    <property type="protein sequence ID" value="PTTG_26830-t43_1-p1"/>
    <property type="gene ID" value="PTTG_26830"/>
</dbReference>
<reference evidence="2" key="2">
    <citation type="submission" date="2016-05" db="EMBL/GenBank/DDBJ databases">
        <title>Comparative analysis highlights variable genome content of wheat rusts and divergence of the mating loci.</title>
        <authorList>
            <person name="Cuomo C.A."/>
            <person name="Bakkeren G."/>
            <person name="Szabo L."/>
            <person name="Khalil H."/>
            <person name="Joly D."/>
            <person name="Goldberg J."/>
            <person name="Young S."/>
            <person name="Zeng Q."/>
            <person name="Fellers J."/>
        </authorList>
    </citation>
    <scope>NUCLEOTIDE SEQUENCE [LARGE SCALE GENOMIC DNA]</scope>
    <source>
        <strain evidence="2">1-1 BBBD Race 1</strain>
    </source>
</reference>
<organism evidence="2">
    <name type="scientific">Puccinia triticina (isolate 1-1 / race 1 (BBBD))</name>
    <name type="common">Brown leaf rust fungus</name>
    <dbReference type="NCBI Taxonomy" id="630390"/>
    <lineage>
        <taxon>Eukaryota</taxon>
        <taxon>Fungi</taxon>
        <taxon>Dikarya</taxon>
        <taxon>Basidiomycota</taxon>
        <taxon>Pucciniomycotina</taxon>
        <taxon>Pucciniomycetes</taxon>
        <taxon>Pucciniales</taxon>
        <taxon>Pucciniaceae</taxon>
        <taxon>Puccinia</taxon>
    </lineage>
</organism>
<evidence type="ECO:0000313" key="3">
    <source>
        <dbReference type="EnsemblFungi" id="PTTG_26830-t43_1-p1"/>
    </source>
</evidence>
<dbReference type="AlphaFoldDB" id="A0A180GRB8"/>
<dbReference type="VEuPathDB" id="FungiDB:PTTG_26830"/>
<name>A0A180GRB8_PUCT1</name>
<feature type="region of interest" description="Disordered" evidence="1">
    <location>
        <begin position="169"/>
        <end position="195"/>
    </location>
</feature>
<protein>
    <submittedName>
        <fullName evidence="2 3">Uncharacterized protein</fullName>
    </submittedName>
</protein>
<keyword evidence="4" id="KW-1185">Reference proteome</keyword>